<proteinExistence type="predicted"/>
<reference evidence="1 2" key="1">
    <citation type="journal article" date="2006" name="Science">
        <title>The genome of black cottonwood, Populus trichocarpa (Torr. &amp; Gray).</title>
        <authorList>
            <person name="Tuskan G.A."/>
            <person name="Difazio S."/>
            <person name="Jansson S."/>
            <person name="Bohlmann J."/>
            <person name="Grigoriev I."/>
            <person name="Hellsten U."/>
            <person name="Putnam N."/>
            <person name="Ralph S."/>
            <person name="Rombauts S."/>
            <person name="Salamov A."/>
            <person name="Schein J."/>
            <person name="Sterck L."/>
            <person name="Aerts A."/>
            <person name="Bhalerao R.R."/>
            <person name="Bhalerao R.P."/>
            <person name="Blaudez D."/>
            <person name="Boerjan W."/>
            <person name="Brun A."/>
            <person name="Brunner A."/>
            <person name="Busov V."/>
            <person name="Campbell M."/>
            <person name="Carlson J."/>
            <person name="Chalot M."/>
            <person name="Chapman J."/>
            <person name="Chen G.L."/>
            <person name="Cooper D."/>
            <person name="Coutinho P.M."/>
            <person name="Couturier J."/>
            <person name="Covert S."/>
            <person name="Cronk Q."/>
            <person name="Cunningham R."/>
            <person name="Davis J."/>
            <person name="Degroeve S."/>
            <person name="Dejardin A."/>
            <person name="Depamphilis C."/>
            <person name="Detter J."/>
            <person name="Dirks B."/>
            <person name="Dubchak I."/>
            <person name="Duplessis S."/>
            <person name="Ehlting J."/>
            <person name="Ellis B."/>
            <person name="Gendler K."/>
            <person name="Goodstein D."/>
            <person name="Gribskov M."/>
            <person name="Grimwood J."/>
            <person name="Groover A."/>
            <person name="Gunter L."/>
            <person name="Hamberger B."/>
            <person name="Heinze B."/>
            <person name="Helariutta Y."/>
            <person name="Henrissat B."/>
            <person name="Holligan D."/>
            <person name="Holt R."/>
            <person name="Huang W."/>
            <person name="Islam-Faridi N."/>
            <person name="Jones S."/>
            <person name="Jones-Rhoades M."/>
            <person name="Jorgensen R."/>
            <person name="Joshi C."/>
            <person name="Kangasjarvi J."/>
            <person name="Karlsson J."/>
            <person name="Kelleher C."/>
            <person name="Kirkpatrick R."/>
            <person name="Kirst M."/>
            <person name="Kohler A."/>
            <person name="Kalluri U."/>
            <person name="Larimer F."/>
            <person name="Leebens-Mack J."/>
            <person name="Leple J.C."/>
            <person name="Locascio P."/>
            <person name="Lou Y."/>
            <person name="Lucas S."/>
            <person name="Martin F."/>
            <person name="Montanini B."/>
            <person name="Napoli C."/>
            <person name="Nelson D.R."/>
            <person name="Nelson C."/>
            <person name="Nieminen K."/>
            <person name="Nilsson O."/>
            <person name="Pereda V."/>
            <person name="Peter G."/>
            <person name="Philippe R."/>
            <person name="Pilate G."/>
            <person name="Poliakov A."/>
            <person name="Razumovskaya J."/>
            <person name="Richardson P."/>
            <person name="Rinaldi C."/>
            <person name="Ritland K."/>
            <person name="Rouze P."/>
            <person name="Ryaboy D."/>
            <person name="Schmutz J."/>
            <person name="Schrader J."/>
            <person name="Segerman B."/>
            <person name="Shin H."/>
            <person name="Siddiqui A."/>
            <person name="Sterky F."/>
            <person name="Terry A."/>
            <person name="Tsai C.J."/>
            <person name="Uberbacher E."/>
            <person name="Unneberg P."/>
            <person name="Vahala J."/>
            <person name="Wall K."/>
            <person name="Wessler S."/>
            <person name="Yang G."/>
            <person name="Yin T."/>
            <person name="Douglas C."/>
            <person name="Marra M."/>
            <person name="Sandberg G."/>
            <person name="Van de Peer Y."/>
            <person name="Rokhsar D."/>
        </authorList>
    </citation>
    <scope>NUCLEOTIDE SEQUENCE [LARGE SCALE GENOMIC DNA]</scope>
    <source>
        <strain evidence="2">cv. Nisqually</strain>
    </source>
</reference>
<protein>
    <submittedName>
        <fullName evidence="1">Uncharacterized protein</fullName>
    </submittedName>
</protein>
<sequence>MYNCNAQSKIPNHLQVKFQSYRHLHVKVGILAFSLIVRGMRICKVALLDVFSYSNVLFFVCPCVNLLGMGDIGSFFLELRILISSACYYRLIGICQGEQQKSYKEMNNIFYLDSDCYRPQQNLS</sequence>
<dbReference type="EMBL" id="CM009297">
    <property type="protein sequence ID" value="PNT23013.1"/>
    <property type="molecule type" value="Genomic_DNA"/>
</dbReference>
<evidence type="ECO:0000313" key="1">
    <source>
        <dbReference type="EMBL" id="PNT23013.1"/>
    </source>
</evidence>
<organism evidence="1 2">
    <name type="scientific">Populus trichocarpa</name>
    <name type="common">Western balsam poplar</name>
    <name type="synonym">Populus balsamifera subsp. trichocarpa</name>
    <dbReference type="NCBI Taxonomy" id="3694"/>
    <lineage>
        <taxon>Eukaryota</taxon>
        <taxon>Viridiplantae</taxon>
        <taxon>Streptophyta</taxon>
        <taxon>Embryophyta</taxon>
        <taxon>Tracheophyta</taxon>
        <taxon>Spermatophyta</taxon>
        <taxon>Magnoliopsida</taxon>
        <taxon>eudicotyledons</taxon>
        <taxon>Gunneridae</taxon>
        <taxon>Pentapetalae</taxon>
        <taxon>rosids</taxon>
        <taxon>fabids</taxon>
        <taxon>Malpighiales</taxon>
        <taxon>Salicaceae</taxon>
        <taxon>Saliceae</taxon>
        <taxon>Populus</taxon>
    </lineage>
</organism>
<evidence type="ECO:0000313" key="2">
    <source>
        <dbReference type="Proteomes" id="UP000006729"/>
    </source>
</evidence>
<accession>A0A2K1ZCK8</accession>
<gene>
    <name evidence="1" type="ORF">POPTR_008G059700</name>
</gene>
<dbReference type="InParanoid" id="A0A2K1ZCK8"/>
<keyword evidence="2" id="KW-1185">Reference proteome</keyword>
<name>A0A2K1ZCK8_POPTR</name>
<dbReference type="Proteomes" id="UP000006729">
    <property type="component" value="Chromosome 8"/>
</dbReference>
<dbReference type="AlphaFoldDB" id="A0A2K1ZCK8"/>